<evidence type="ECO:0000256" key="1">
    <source>
        <dbReference type="ARBA" id="ARBA00003474"/>
    </source>
</evidence>
<dbReference type="CDD" id="cd06257">
    <property type="entry name" value="DnaJ"/>
    <property type="match status" value="1"/>
</dbReference>
<dbReference type="InterPro" id="IPR036047">
    <property type="entry name" value="F-box-like_dom_sf"/>
</dbReference>
<dbReference type="InterPro" id="IPR052758">
    <property type="entry name" value="SRC_co-chaperone"/>
</dbReference>
<evidence type="ECO:0000256" key="5">
    <source>
        <dbReference type="ARBA" id="ARBA00023004"/>
    </source>
</evidence>
<dbReference type="Pfam" id="PF12937">
    <property type="entry name" value="F-box-like"/>
    <property type="match status" value="1"/>
</dbReference>
<dbReference type="PROSITE" id="PS50181">
    <property type="entry name" value="FBOX"/>
    <property type="match status" value="1"/>
</dbReference>
<dbReference type="InterPro" id="IPR001810">
    <property type="entry name" value="F-box_dom"/>
</dbReference>
<dbReference type="PANTHER" id="PTHR44200:SF1">
    <property type="entry name" value="DNAJ HOMOLOG SUBFAMILY C MEMBER 7"/>
    <property type="match status" value="1"/>
</dbReference>
<evidence type="ECO:0000259" key="9">
    <source>
        <dbReference type="PROSITE" id="PS51074"/>
    </source>
</evidence>
<proteinExistence type="inferred from homology"/>
<dbReference type="SMART" id="SM00271">
    <property type="entry name" value="DnaJ"/>
    <property type="match status" value="1"/>
</dbReference>
<dbReference type="InterPro" id="IPR007872">
    <property type="entry name" value="DPH_MB_dom"/>
</dbReference>
<dbReference type="EMBL" id="JAACJP010000008">
    <property type="protein sequence ID" value="KAF5382745.1"/>
    <property type="molecule type" value="Genomic_DNA"/>
</dbReference>
<keyword evidence="11" id="KW-1185">Reference proteome</keyword>
<dbReference type="PROSITE" id="PS51074">
    <property type="entry name" value="DPH_MB"/>
    <property type="match status" value="1"/>
</dbReference>
<dbReference type="GO" id="GO:0046872">
    <property type="term" value="F:metal ion binding"/>
    <property type="evidence" value="ECO:0007669"/>
    <property type="project" value="UniProtKB-KW"/>
</dbReference>
<evidence type="ECO:0000313" key="11">
    <source>
        <dbReference type="Proteomes" id="UP000565441"/>
    </source>
</evidence>
<comment type="similarity">
    <text evidence="2">Belongs to the DPH4 family.</text>
</comment>
<feature type="domain" description="F-box" evidence="8">
    <location>
        <begin position="141"/>
        <end position="191"/>
    </location>
</feature>
<dbReference type="InterPro" id="IPR032675">
    <property type="entry name" value="LRR_dom_sf"/>
</dbReference>
<keyword evidence="5" id="KW-0408">Iron</keyword>
<dbReference type="Gene3D" id="1.25.40.10">
    <property type="entry name" value="Tetratricopeptide repeat domain"/>
    <property type="match status" value="1"/>
</dbReference>
<sequence>MAWKASFGHGVSSFKASRLDEALSHFTQASISHALKEQGGDQQHLIYDSRAAVYEKLGMPKEALRDAKAVITLAQDQWQGYARAARLFLLARKFDAALKMANMALDRVKPANAARRVDITNLRDDIHEAQRAEGRRKRASQNQFEKLPVELLGEVFRLVIWSDVAELIGLLRVCRHWRNVAWHTPSLWETLVLTSKSPARKLSLWIKQSKGRIRELHVKAGVASHIDWPFQELKDLPWDKLRVCNAVSWDVAGFLEKHGLVPHALSAIEALEMQEEQWSRRRASPSLFPLLQTAGVRSLSFIRSEFSWTELATHLTTLTTLHIFGCSKDPAGLVPTLMANPGLESLIIQDSILFTWPVDTAPVLLSHLKHLELQGSWASNLLELITTSALETCKIKGSRGSLDTALTVLNVAHNLSNLTHIAVDSSPVTPAILIRLLKHTPALTRLELLFLSKGANAVIEALAGTPMPPPPSKRTPTKTPAPASTDEERILCPALTHVNVSHSADIRTGPLVRLVRARLPPPTPAPHADTDPAAMTVDDSEREARKCARILGLTFDGCEQIDAEWLPWFRKQVPLTFRKLSPLNLILAASEFQPDFYELLSVPKDASAAEIKIAYHRALLRFHPDKNNHLNTPSKPESISISLIKDAYSILSEPSRRKQYDSSTRQRIAAVGPRPAQVVSLEEFEEVTHGSDPEEISTWQYECRCGGNYRIESSDMEKGHHLVGCSSCSEVVWVGYELQSDTGDDG</sequence>
<dbReference type="PROSITE" id="PS50076">
    <property type="entry name" value="DNAJ_2"/>
    <property type="match status" value="1"/>
</dbReference>
<dbReference type="UniPathway" id="UPA00559"/>
<dbReference type="Gene3D" id="3.80.10.10">
    <property type="entry name" value="Ribonuclease Inhibitor"/>
    <property type="match status" value="1"/>
</dbReference>
<dbReference type="SUPFAM" id="SSF48452">
    <property type="entry name" value="TPR-like"/>
    <property type="match status" value="1"/>
</dbReference>
<dbReference type="Proteomes" id="UP000565441">
    <property type="component" value="Unassembled WGS sequence"/>
</dbReference>
<evidence type="ECO:0000313" key="10">
    <source>
        <dbReference type="EMBL" id="KAF5382745.1"/>
    </source>
</evidence>
<dbReference type="InterPro" id="IPR001623">
    <property type="entry name" value="DnaJ_domain"/>
</dbReference>
<dbReference type="SUPFAM" id="SSF46565">
    <property type="entry name" value="Chaperone J-domain"/>
    <property type="match status" value="1"/>
</dbReference>
<dbReference type="PANTHER" id="PTHR44200">
    <property type="entry name" value="DNAJ HOMOLOG SUBFAMILY C MEMBER 7"/>
    <property type="match status" value="1"/>
</dbReference>
<name>A0A8H5M672_9AGAR</name>
<keyword evidence="4" id="KW-0479">Metal-binding</keyword>
<evidence type="ECO:0000256" key="2">
    <source>
        <dbReference type="ARBA" id="ARBA00006169"/>
    </source>
</evidence>
<feature type="domain" description="J" evidence="7">
    <location>
        <begin position="595"/>
        <end position="664"/>
    </location>
</feature>
<dbReference type="AlphaFoldDB" id="A0A8H5M672"/>
<evidence type="ECO:0000256" key="6">
    <source>
        <dbReference type="SAM" id="MobiDB-lite"/>
    </source>
</evidence>
<dbReference type="SUPFAM" id="SSF81383">
    <property type="entry name" value="F-box domain"/>
    <property type="match status" value="1"/>
</dbReference>
<evidence type="ECO:0000256" key="4">
    <source>
        <dbReference type="ARBA" id="ARBA00022723"/>
    </source>
</evidence>
<feature type="region of interest" description="Disordered" evidence="6">
    <location>
        <begin position="463"/>
        <end position="484"/>
    </location>
</feature>
<dbReference type="Pfam" id="PF05207">
    <property type="entry name" value="Zn_ribbon_CSL"/>
    <property type="match status" value="1"/>
</dbReference>
<dbReference type="Gene3D" id="1.10.287.110">
    <property type="entry name" value="DnaJ domain"/>
    <property type="match status" value="1"/>
</dbReference>
<dbReference type="PRINTS" id="PR00625">
    <property type="entry name" value="JDOMAIN"/>
</dbReference>
<dbReference type="SUPFAM" id="SSF144217">
    <property type="entry name" value="CSL zinc finger"/>
    <property type="match status" value="1"/>
</dbReference>
<dbReference type="GO" id="GO:0017183">
    <property type="term" value="P:protein histidyl modification to diphthamide"/>
    <property type="evidence" value="ECO:0007669"/>
    <property type="project" value="UniProtKB-UniPathway"/>
</dbReference>
<comment type="caution">
    <text evidence="10">The sequence shown here is derived from an EMBL/GenBank/DDBJ whole genome shotgun (WGS) entry which is preliminary data.</text>
</comment>
<dbReference type="SUPFAM" id="SSF52047">
    <property type="entry name" value="RNI-like"/>
    <property type="match status" value="1"/>
</dbReference>
<comment type="function">
    <text evidence="1">Required for the first step of diphthamide biosynthesis, the transfer of 3-amino-3-carboxypropyl from S-adenosyl-L-methionine to a histidine residue. Diphthamide is a post-translational modification of histidine which occurs in elongation factor 2.</text>
</comment>
<dbReference type="InterPro" id="IPR011990">
    <property type="entry name" value="TPR-like_helical_dom_sf"/>
</dbReference>
<reference evidence="10 11" key="1">
    <citation type="journal article" date="2020" name="ISME J.">
        <title>Uncovering the hidden diversity of litter-decomposition mechanisms in mushroom-forming fungi.</title>
        <authorList>
            <person name="Floudas D."/>
            <person name="Bentzer J."/>
            <person name="Ahren D."/>
            <person name="Johansson T."/>
            <person name="Persson P."/>
            <person name="Tunlid A."/>
        </authorList>
    </citation>
    <scope>NUCLEOTIDE SEQUENCE [LARGE SCALE GENOMIC DNA]</scope>
    <source>
        <strain evidence="10 11">CBS 661.87</strain>
    </source>
</reference>
<evidence type="ECO:0000259" key="8">
    <source>
        <dbReference type="PROSITE" id="PS50181"/>
    </source>
</evidence>
<dbReference type="Pfam" id="PF00226">
    <property type="entry name" value="DnaJ"/>
    <property type="match status" value="1"/>
</dbReference>
<feature type="domain" description="DPH-type MB" evidence="9">
    <location>
        <begin position="675"/>
        <end position="737"/>
    </location>
</feature>
<accession>A0A8H5M672</accession>
<dbReference type="OrthoDB" id="445556at2759"/>
<dbReference type="Gene3D" id="1.20.1280.50">
    <property type="match status" value="1"/>
</dbReference>
<gene>
    <name evidence="10" type="ORF">D9615_002900</name>
</gene>
<evidence type="ECO:0000256" key="3">
    <source>
        <dbReference type="ARBA" id="ARBA00021797"/>
    </source>
</evidence>
<evidence type="ECO:0000259" key="7">
    <source>
        <dbReference type="PROSITE" id="PS50076"/>
    </source>
</evidence>
<dbReference type="Gene3D" id="3.10.660.10">
    <property type="entry name" value="DPH Zinc finger"/>
    <property type="match status" value="1"/>
</dbReference>
<protein>
    <recommendedName>
        <fullName evidence="3">Diphthamide biosynthesis protein 4</fullName>
    </recommendedName>
</protein>
<dbReference type="InterPro" id="IPR036869">
    <property type="entry name" value="J_dom_sf"/>
</dbReference>
<organism evidence="10 11">
    <name type="scientific">Tricholomella constricta</name>
    <dbReference type="NCBI Taxonomy" id="117010"/>
    <lineage>
        <taxon>Eukaryota</taxon>
        <taxon>Fungi</taxon>
        <taxon>Dikarya</taxon>
        <taxon>Basidiomycota</taxon>
        <taxon>Agaricomycotina</taxon>
        <taxon>Agaricomycetes</taxon>
        <taxon>Agaricomycetidae</taxon>
        <taxon>Agaricales</taxon>
        <taxon>Tricholomatineae</taxon>
        <taxon>Lyophyllaceae</taxon>
        <taxon>Tricholomella</taxon>
    </lineage>
</organism>
<dbReference type="InterPro" id="IPR036671">
    <property type="entry name" value="DPH_MB_sf"/>
</dbReference>